<comment type="subcellular location">
    <subcellularLocation>
        <location evidence="1">Cell membrane</location>
        <topology evidence="1">Multi-pass membrane protein</topology>
    </subcellularLocation>
</comment>
<comment type="caution">
    <text evidence="9">The sequence shown here is derived from an EMBL/GenBank/DDBJ whole genome shotgun (WGS) entry which is preliminary data.</text>
</comment>
<evidence type="ECO:0000256" key="2">
    <source>
        <dbReference type="ARBA" id="ARBA00022475"/>
    </source>
</evidence>
<proteinExistence type="predicted"/>
<feature type="region of interest" description="Disordered" evidence="6">
    <location>
        <begin position="135"/>
        <end position="175"/>
    </location>
</feature>
<feature type="domain" description="Cardiolipin synthase N-terminal" evidence="8">
    <location>
        <begin position="20"/>
        <end position="65"/>
    </location>
</feature>
<dbReference type="Pfam" id="PF13396">
    <property type="entry name" value="PLDc_N"/>
    <property type="match status" value="1"/>
</dbReference>
<evidence type="ECO:0000256" key="7">
    <source>
        <dbReference type="SAM" id="Phobius"/>
    </source>
</evidence>
<keyword evidence="5 7" id="KW-0472">Membrane</keyword>
<protein>
    <submittedName>
        <fullName evidence="9">SHOCT domain-containing protein</fullName>
    </submittedName>
</protein>
<name>A0ABS7BD35_9ACTN</name>
<evidence type="ECO:0000313" key="9">
    <source>
        <dbReference type="EMBL" id="MBW6438843.1"/>
    </source>
</evidence>
<evidence type="ECO:0000256" key="3">
    <source>
        <dbReference type="ARBA" id="ARBA00022692"/>
    </source>
</evidence>
<evidence type="ECO:0000313" key="10">
    <source>
        <dbReference type="Proteomes" id="UP001519863"/>
    </source>
</evidence>
<evidence type="ECO:0000256" key="1">
    <source>
        <dbReference type="ARBA" id="ARBA00004651"/>
    </source>
</evidence>
<dbReference type="RefSeq" id="WP_220148035.1">
    <property type="nucleotide sequence ID" value="NZ_JAHXZI010000022.1"/>
</dbReference>
<feature type="transmembrane region" description="Helical" evidence="7">
    <location>
        <begin position="44"/>
        <end position="64"/>
    </location>
</feature>
<feature type="transmembrane region" description="Helical" evidence="7">
    <location>
        <begin position="7"/>
        <end position="29"/>
    </location>
</feature>
<reference evidence="9 10" key="1">
    <citation type="journal article" date="2013" name="Antonie Van Leeuwenhoek">
        <title>Actinoplanes hulinensis sp. nov., a novel actinomycete isolated from soybean root (Glycine max (L.) Merr).</title>
        <authorList>
            <person name="Shen Y."/>
            <person name="Liu C."/>
            <person name="Wang X."/>
            <person name="Zhao J."/>
            <person name="Jia F."/>
            <person name="Zhang Y."/>
            <person name="Wang L."/>
            <person name="Yang D."/>
            <person name="Xiang W."/>
        </authorList>
    </citation>
    <scope>NUCLEOTIDE SEQUENCE [LARGE SCALE GENOMIC DNA]</scope>
    <source>
        <strain evidence="9 10">NEAU-M9</strain>
    </source>
</reference>
<sequence>MFDDNGSFLLAMFEFFIFVAWFMCLFWVFGDLFRDKDLSGVAKTLWTLLLVFLPILGMLVYLIARGGGMTERALAAQAEAVKRQNAYIREVAAPAATTPTDEIASAKKLLDAGAISAAEYEQLKASALAKTTAAAAATRGEGHAGPRRRPCAGSRLPAAVRHTGGDWRVRSGSGP</sequence>
<organism evidence="9 10">
    <name type="scientific">Actinoplanes hulinensis</name>
    <dbReference type="NCBI Taxonomy" id="1144547"/>
    <lineage>
        <taxon>Bacteria</taxon>
        <taxon>Bacillati</taxon>
        <taxon>Actinomycetota</taxon>
        <taxon>Actinomycetes</taxon>
        <taxon>Micromonosporales</taxon>
        <taxon>Micromonosporaceae</taxon>
        <taxon>Actinoplanes</taxon>
    </lineage>
</organism>
<dbReference type="Proteomes" id="UP001519863">
    <property type="component" value="Unassembled WGS sequence"/>
</dbReference>
<keyword evidence="3 7" id="KW-0812">Transmembrane</keyword>
<evidence type="ECO:0000256" key="4">
    <source>
        <dbReference type="ARBA" id="ARBA00022989"/>
    </source>
</evidence>
<keyword evidence="4 7" id="KW-1133">Transmembrane helix</keyword>
<keyword evidence="10" id="KW-1185">Reference proteome</keyword>
<evidence type="ECO:0000256" key="6">
    <source>
        <dbReference type="SAM" id="MobiDB-lite"/>
    </source>
</evidence>
<evidence type="ECO:0000259" key="8">
    <source>
        <dbReference type="Pfam" id="PF13396"/>
    </source>
</evidence>
<dbReference type="EMBL" id="JAHXZI010000022">
    <property type="protein sequence ID" value="MBW6438843.1"/>
    <property type="molecule type" value="Genomic_DNA"/>
</dbReference>
<gene>
    <name evidence="9" type="ORF">KZ829_34450</name>
</gene>
<evidence type="ECO:0000256" key="5">
    <source>
        <dbReference type="ARBA" id="ARBA00023136"/>
    </source>
</evidence>
<keyword evidence="2" id="KW-1003">Cell membrane</keyword>
<dbReference type="InterPro" id="IPR027379">
    <property type="entry name" value="CLS_N"/>
</dbReference>
<accession>A0ABS7BD35</accession>